<evidence type="ECO:0000256" key="1">
    <source>
        <dbReference type="ARBA" id="ARBA00004141"/>
    </source>
</evidence>
<feature type="transmembrane region" description="Helical" evidence="6">
    <location>
        <begin position="194"/>
        <end position="218"/>
    </location>
</feature>
<dbReference type="Proteomes" id="UP000800200">
    <property type="component" value="Unassembled WGS sequence"/>
</dbReference>
<keyword evidence="8" id="KW-1185">Reference proteome</keyword>
<sequence length="448" mass="48446">MQDDSPVAASEPSDEQTIARFGKKQQVLPPRSALNNGIDNSVVLSWEGVLLGIQPSLFNGGPTGLITAYPIVFIGVYSQTLVMAEMASMIPLSGAVSAYLVANLIVALSSARYPDYQVQTWHGTLVFYAIIALGILINTYLGVVFPTLESIVFILHVIGTAQAVLAGAVPIMLGFAGSDAGSHIAEEIKNAPKVIPFAMIINIFSFFILGYSMIILVLFCTSTDEVLTSTFSFPILPIFVNVTHSLLATAALISMIIFIGLCGAWDLQATASQMLWAFAREDGVPLSRYISKIDARTSLPVCAIGVTSVMSMLLALIGLFSTTAFSAFAGLTVAGFYTAFIVSASLMLWRRIVTPPANIHWGSFRLGRLGIPITIFSLAYSIVGIIFSFWPQVAAVTLKTFNWSVVVYVGFLLLAMARWVVGVKNRYSGPKIEIAGEQRIELFERRTE</sequence>
<evidence type="ECO:0000256" key="5">
    <source>
        <dbReference type="ARBA" id="ARBA00023136"/>
    </source>
</evidence>
<dbReference type="EMBL" id="ML994650">
    <property type="protein sequence ID" value="KAF2182074.1"/>
    <property type="molecule type" value="Genomic_DNA"/>
</dbReference>
<feature type="transmembrane region" description="Helical" evidence="6">
    <location>
        <begin position="151"/>
        <end position="173"/>
    </location>
</feature>
<feature type="transmembrane region" description="Helical" evidence="6">
    <location>
        <begin position="125"/>
        <end position="145"/>
    </location>
</feature>
<feature type="transmembrane region" description="Helical" evidence="6">
    <location>
        <begin position="327"/>
        <end position="349"/>
    </location>
</feature>
<evidence type="ECO:0000256" key="4">
    <source>
        <dbReference type="ARBA" id="ARBA00022989"/>
    </source>
</evidence>
<feature type="transmembrane region" description="Helical" evidence="6">
    <location>
        <begin position="401"/>
        <end position="421"/>
    </location>
</feature>
<feature type="transmembrane region" description="Helical" evidence="6">
    <location>
        <begin position="89"/>
        <end position="113"/>
    </location>
</feature>
<dbReference type="GO" id="GO:0016020">
    <property type="term" value="C:membrane"/>
    <property type="evidence" value="ECO:0007669"/>
    <property type="project" value="UniProtKB-SubCell"/>
</dbReference>
<evidence type="ECO:0000256" key="3">
    <source>
        <dbReference type="ARBA" id="ARBA00022692"/>
    </source>
</evidence>
<feature type="transmembrane region" description="Helical" evidence="6">
    <location>
        <begin position="369"/>
        <end position="389"/>
    </location>
</feature>
<dbReference type="Pfam" id="PF13520">
    <property type="entry name" value="AA_permease_2"/>
    <property type="match status" value="1"/>
</dbReference>
<evidence type="ECO:0000256" key="6">
    <source>
        <dbReference type="SAM" id="Phobius"/>
    </source>
</evidence>
<feature type="transmembrane region" description="Helical" evidence="6">
    <location>
        <begin position="57"/>
        <end position="77"/>
    </location>
</feature>
<accession>A0A6A6DR88</accession>
<dbReference type="PIRSF" id="PIRSF006060">
    <property type="entry name" value="AA_transporter"/>
    <property type="match status" value="1"/>
</dbReference>
<keyword evidence="4 6" id="KW-1133">Transmembrane helix</keyword>
<comment type="subcellular location">
    <subcellularLocation>
        <location evidence="1">Membrane</location>
        <topology evidence="1">Multi-pass membrane protein</topology>
    </subcellularLocation>
</comment>
<dbReference type="AlphaFoldDB" id="A0A6A6DR88"/>
<feature type="transmembrane region" description="Helical" evidence="6">
    <location>
        <begin position="298"/>
        <end position="321"/>
    </location>
</feature>
<keyword evidence="5 6" id="KW-0472">Membrane</keyword>
<evidence type="ECO:0008006" key="9">
    <source>
        <dbReference type="Google" id="ProtNLM"/>
    </source>
</evidence>
<keyword evidence="2" id="KW-0813">Transport</keyword>
<dbReference type="OrthoDB" id="3257095at2759"/>
<evidence type="ECO:0000313" key="7">
    <source>
        <dbReference type="EMBL" id="KAF2182074.1"/>
    </source>
</evidence>
<dbReference type="InterPro" id="IPR002293">
    <property type="entry name" value="AA/rel_permease1"/>
</dbReference>
<gene>
    <name evidence="7" type="ORF">K469DRAFT_740567</name>
</gene>
<organism evidence="7 8">
    <name type="scientific">Zopfia rhizophila CBS 207.26</name>
    <dbReference type="NCBI Taxonomy" id="1314779"/>
    <lineage>
        <taxon>Eukaryota</taxon>
        <taxon>Fungi</taxon>
        <taxon>Dikarya</taxon>
        <taxon>Ascomycota</taxon>
        <taxon>Pezizomycotina</taxon>
        <taxon>Dothideomycetes</taxon>
        <taxon>Dothideomycetes incertae sedis</taxon>
        <taxon>Zopfiaceae</taxon>
        <taxon>Zopfia</taxon>
    </lineage>
</organism>
<proteinExistence type="predicted"/>
<keyword evidence="3 6" id="KW-0812">Transmembrane</keyword>
<dbReference type="Gene3D" id="1.20.1740.10">
    <property type="entry name" value="Amino acid/polyamine transporter I"/>
    <property type="match status" value="1"/>
</dbReference>
<name>A0A6A6DR88_9PEZI</name>
<feature type="transmembrane region" description="Helical" evidence="6">
    <location>
        <begin position="238"/>
        <end position="265"/>
    </location>
</feature>
<protein>
    <recommendedName>
        <fullName evidence="9">Amino acid transporter</fullName>
    </recommendedName>
</protein>
<reference evidence="7" key="1">
    <citation type="journal article" date="2020" name="Stud. Mycol.">
        <title>101 Dothideomycetes genomes: a test case for predicting lifestyles and emergence of pathogens.</title>
        <authorList>
            <person name="Haridas S."/>
            <person name="Albert R."/>
            <person name="Binder M."/>
            <person name="Bloem J."/>
            <person name="Labutti K."/>
            <person name="Salamov A."/>
            <person name="Andreopoulos B."/>
            <person name="Baker S."/>
            <person name="Barry K."/>
            <person name="Bills G."/>
            <person name="Bluhm B."/>
            <person name="Cannon C."/>
            <person name="Castanera R."/>
            <person name="Culley D."/>
            <person name="Daum C."/>
            <person name="Ezra D."/>
            <person name="Gonzalez J."/>
            <person name="Henrissat B."/>
            <person name="Kuo A."/>
            <person name="Liang C."/>
            <person name="Lipzen A."/>
            <person name="Lutzoni F."/>
            <person name="Magnuson J."/>
            <person name="Mondo S."/>
            <person name="Nolan M."/>
            <person name="Ohm R."/>
            <person name="Pangilinan J."/>
            <person name="Park H.-J."/>
            <person name="Ramirez L."/>
            <person name="Alfaro M."/>
            <person name="Sun H."/>
            <person name="Tritt A."/>
            <person name="Yoshinaga Y."/>
            <person name="Zwiers L.-H."/>
            <person name="Turgeon B."/>
            <person name="Goodwin S."/>
            <person name="Spatafora J."/>
            <person name="Crous P."/>
            <person name="Grigoriev I."/>
        </authorList>
    </citation>
    <scope>NUCLEOTIDE SEQUENCE</scope>
    <source>
        <strain evidence="7">CBS 207.26</strain>
    </source>
</reference>
<evidence type="ECO:0000313" key="8">
    <source>
        <dbReference type="Proteomes" id="UP000800200"/>
    </source>
</evidence>
<dbReference type="GO" id="GO:0022857">
    <property type="term" value="F:transmembrane transporter activity"/>
    <property type="evidence" value="ECO:0007669"/>
    <property type="project" value="InterPro"/>
</dbReference>
<evidence type="ECO:0000256" key="2">
    <source>
        <dbReference type="ARBA" id="ARBA00022448"/>
    </source>
</evidence>
<dbReference type="PANTHER" id="PTHR45649:SF1">
    <property type="entry name" value="TRANSPORTER, PUTATIVE (EUROFUNG)-RELATED"/>
    <property type="match status" value="1"/>
</dbReference>
<dbReference type="PANTHER" id="PTHR45649">
    <property type="entry name" value="AMINO-ACID PERMEASE BAT1"/>
    <property type="match status" value="1"/>
</dbReference>